<dbReference type="InterPro" id="IPR003672">
    <property type="entry name" value="CobN/Mg_chltase"/>
</dbReference>
<dbReference type="Pfam" id="PF02514">
    <property type="entry name" value="CobN-Mg_chel"/>
    <property type="match status" value="1"/>
</dbReference>
<dbReference type="Proteomes" id="UP001157017">
    <property type="component" value="Unassembled WGS sequence"/>
</dbReference>
<accession>A0ABQ6JLA9</accession>
<sequence>MRPTWDDASRRLTGLAVVPLAELGRPRVDVTIRISGFFREAFPHVVTMLDDAVRMVAALDEPASDNYVRAHVGADLADGVSERRATARVFGSKPGAYGAGLLPLVDSRSWRSDADLAEVYAVWGGYAYGRGLDGAEARGDMERTYARMQVAAKNQDTREHDIVDSDDYFQYHGGMVAMVRHLTGGDVAAYVGDSAVPDQVRTRTLEEETKRVFRSRVVNPRWIAAMQRHGYKGAFEMAATVDYLFGYDATAGVVDDWMYETLTREYVQDPGVAEFMRRSNPWARKGVAERLLEAAQRGLWAAPSPEALQALQDAVLDAEGDLEGPDEP</sequence>
<dbReference type="PANTHER" id="PTHR44119:SF4">
    <property type="entry name" value="AEROBIC COBALTOCHELATASE SUBUNIT COBN"/>
    <property type="match status" value="1"/>
</dbReference>
<evidence type="ECO:0000259" key="1">
    <source>
        <dbReference type="Pfam" id="PF02514"/>
    </source>
</evidence>
<comment type="caution">
    <text evidence="2">The sequence shown here is derived from an EMBL/GenBank/DDBJ whole genome shotgun (WGS) entry which is preliminary data.</text>
</comment>
<protein>
    <recommendedName>
        <fullName evidence="1">CobN/magnesium chelatase domain-containing protein</fullName>
    </recommendedName>
</protein>
<dbReference type="EMBL" id="BSUZ01000001">
    <property type="protein sequence ID" value="GMA89036.1"/>
    <property type="molecule type" value="Genomic_DNA"/>
</dbReference>
<evidence type="ECO:0000313" key="2">
    <source>
        <dbReference type="EMBL" id="GMA89036.1"/>
    </source>
</evidence>
<organism evidence="2 3">
    <name type="scientific">Angustibacter aerolatus</name>
    <dbReference type="NCBI Taxonomy" id="1162965"/>
    <lineage>
        <taxon>Bacteria</taxon>
        <taxon>Bacillati</taxon>
        <taxon>Actinomycetota</taxon>
        <taxon>Actinomycetes</taxon>
        <taxon>Kineosporiales</taxon>
        <taxon>Kineosporiaceae</taxon>
    </lineage>
</organism>
<name>A0ABQ6JLA9_9ACTN</name>
<gene>
    <name evidence="2" type="ORF">GCM10025868_42860</name>
</gene>
<feature type="domain" description="CobN/magnesium chelatase" evidence="1">
    <location>
        <begin position="2"/>
        <end position="305"/>
    </location>
</feature>
<dbReference type="PANTHER" id="PTHR44119">
    <property type="entry name" value="MAGNESIUM-CHELATASE SUBUNIT CHLH, CHLOROPLASTIC"/>
    <property type="match status" value="1"/>
</dbReference>
<keyword evidence="3" id="KW-1185">Reference proteome</keyword>
<reference evidence="3" key="1">
    <citation type="journal article" date="2019" name="Int. J. Syst. Evol. Microbiol.">
        <title>The Global Catalogue of Microorganisms (GCM) 10K type strain sequencing project: providing services to taxonomists for standard genome sequencing and annotation.</title>
        <authorList>
            <consortium name="The Broad Institute Genomics Platform"/>
            <consortium name="The Broad Institute Genome Sequencing Center for Infectious Disease"/>
            <person name="Wu L."/>
            <person name="Ma J."/>
        </authorList>
    </citation>
    <scope>NUCLEOTIDE SEQUENCE [LARGE SCALE GENOMIC DNA]</scope>
    <source>
        <strain evidence="3">NBRC 108730</strain>
    </source>
</reference>
<proteinExistence type="predicted"/>
<evidence type="ECO:0000313" key="3">
    <source>
        <dbReference type="Proteomes" id="UP001157017"/>
    </source>
</evidence>